<dbReference type="SMART" id="SM00895">
    <property type="entry name" value="FCD"/>
    <property type="match status" value="1"/>
</dbReference>
<dbReference type="InterPro" id="IPR000524">
    <property type="entry name" value="Tscrpt_reg_HTH_GntR"/>
</dbReference>
<dbReference type="InterPro" id="IPR036388">
    <property type="entry name" value="WH-like_DNA-bd_sf"/>
</dbReference>
<protein>
    <submittedName>
        <fullName evidence="5">GntR family transcriptional regulator</fullName>
    </submittedName>
</protein>
<keyword evidence="6" id="KW-1185">Reference proteome</keyword>
<dbReference type="InterPro" id="IPR008920">
    <property type="entry name" value="TF_FadR/GntR_C"/>
</dbReference>
<accession>A0A366K2K0</accession>
<evidence type="ECO:0000313" key="5">
    <source>
        <dbReference type="EMBL" id="RBP95353.1"/>
    </source>
</evidence>
<evidence type="ECO:0000259" key="4">
    <source>
        <dbReference type="PROSITE" id="PS50949"/>
    </source>
</evidence>
<proteinExistence type="predicted"/>
<dbReference type="Pfam" id="PF00392">
    <property type="entry name" value="GntR"/>
    <property type="match status" value="1"/>
</dbReference>
<dbReference type="SUPFAM" id="SSF46785">
    <property type="entry name" value="Winged helix' DNA-binding domain"/>
    <property type="match status" value="1"/>
</dbReference>
<dbReference type="Proteomes" id="UP000252731">
    <property type="component" value="Unassembled WGS sequence"/>
</dbReference>
<reference evidence="5 6" key="1">
    <citation type="submission" date="2018-06" db="EMBL/GenBank/DDBJ databases">
        <title>Freshwater and sediment microbial communities from various areas in North America, analyzing microbe dynamics in response to fracking.</title>
        <authorList>
            <person name="Lamendella R."/>
        </authorList>
    </citation>
    <scope>NUCLEOTIDE SEQUENCE [LARGE SCALE GENOMIC DNA]</scope>
    <source>
        <strain evidence="5 6">14_TX</strain>
    </source>
</reference>
<dbReference type="InterPro" id="IPR011711">
    <property type="entry name" value="GntR_C"/>
</dbReference>
<organism evidence="5 6">
    <name type="scientific">Cytobacillus firmus</name>
    <name type="common">Bacillus firmus</name>
    <dbReference type="NCBI Taxonomy" id="1399"/>
    <lineage>
        <taxon>Bacteria</taxon>
        <taxon>Bacillati</taxon>
        <taxon>Bacillota</taxon>
        <taxon>Bacilli</taxon>
        <taxon>Bacillales</taxon>
        <taxon>Bacillaceae</taxon>
        <taxon>Cytobacillus</taxon>
    </lineage>
</organism>
<dbReference type="PANTHER" id="PTHR43537:SF5">
    <property type="entry name" value="UXU OPERON TRANSCRIPTIONAL REGULATOR"/>
    <property type="match status" value="1"/>
</dbReference>
<dbReference type="Pfam" id="PF07729">
    <property type="entry name" value="FCD"/>
    <property type="match status" value="1"/>
</dbReference>
<dbReference type="AlphaFoldDB" id="A0A366K2K0"/>
<dbReference type="PRINTS" id="PR00035">
    <property type="entry name" value="HTHGNTR"/>
</dbReference>
<dbReference type="OrthoDB" id="214086at2"/>
<dbReference type="CDD" id="cd07377">
    <property type="entry name" value="WHTH_GntR"/>
    <property type="match status" value="1"/>
</dbReference>
<evidence type="ECO:0000256" key="1">
    <source>
        <dbReference type="ARBA" id="ARBA00023015"/>
    </source>
</evidence>
<name>A0A366K2K0_CYTFI</name>
<dbReference type="EMBL" id="QNSF01000003">
    <property type="protein sequence ID" value="RBP95353.1"/>
    <property type="molecule type" value="Genomic_DNA"/>
</dbReference>
<dbReference type="GO" id="GO:0003677">
    <property type="term" value="F:DNA binding"/>
    <property type="evidence" value="ECO:0007669"/>
    <property type="project" value="UniProtKB-KW"/>
</dbReference>
<evidence type="ECO:0000256" key="3">
    <source>
        <dbReference type="ARBA" id="ARBA00023163"/>
    </source>
</evidence>
<evidence type="ECO:0000256" key="2">
    <source>
        <dbReference type="ARBA" id="ARBA00023125"/>
    </source>
</evidence>
<dbReference type="GO" id="GO:0003700">
    <property type="term" value="F:DNA-binding transcription factor activity"/>
    <property type="evidence" value="ECO:0007669"/>
    <property type="project" value="InterPro"/>
</dbReference>
<dbReference type="SMART" id="SM00345">
    <property type="entry name" value="HTH_GNTR"/>
    <property type="match status" value="1"/>
</dbReference>
<gene>
    <name evidence="5" type="ORF">DFO70_103395</name>
</gene>
<keyword evidence="1" id="KW-0805">Transcription regulation</keyword>
<dbReference type="PROSITE" id="PS50949">
    <property type="entry name" value="HTH_GNTR"/>
    <property type="match status" value="1"/>
</dbReference>
<sequence>MDINRKGISEQVADSIKKKIQNGVYRAGEKIPGEREMGNELSVSRNTVREAYKILEAYGYLTAKHGTGVFVASPEQQIQKMTEAFFVSSDQFKDFFSVRKILEEWTVKWSIENSSPDLIQQLDQILKEANEIVSGDQDFDRLAELDHKFHMTLADHSNNVVLVRIMHFLIDLLSESRTKSINIPGRALKSVQEHEKILEAIKQNNIELAQERMIDHIESVECSISQNTLSS</sequence>
<dbReference type="SUPFAM" id="SSF48008">
    <property type="entry name" value="GntR ligand-binding domain-like"/>
    <property type="match status" value="1"/>
</dbReference>
<keyword evidence="3" id="KW-0804">Transcription</keyword>
<evidence type="ECO:0000313" key="6">
    <source>
        <dbReference type="Proteomes" id="UP000252731"/>
    </source>
</evidence>
<dbReference type="STRING" id="1399.VL14_06310"/>
<dbReference type="Gene3D" id="1.20.120.530">
    <property type="entry name" value="GntR ligand-binding domain-like"/>
    <property type="match status" value="1"/>
</dbReference>
<keyword evidence="2" id="KW-0238">DNA-binding</keyword>
<dbReference type="RefSeq" id="WP_113882037.1">
    <property type="nucleotide sequence ID" value="NZ_QNSF01000003.1"/>
</dbReference>
<comment type="caution">
    <text evidence="5">The sequence shown here is derived from an EMBL/GenBank/DDBJ whole genome shotgun (WGS) entry which is preliminary data.</text>
</comment>
<dbReference type="InterPro" id="IPR036390">
    <property type="entry name" value="WH_DNA-bd_sf"/>
</dbReference>
<dbReference type="Gene3D" id="1.10.10.10">
    <property type="entry name" value="Winged helix-like DNA-binding domain superfamily/Winged helix DNA-binding domain"/>
    <property type="match status" value="1"/>
</dbReference>
<dbReference type="PANTHER" id="PTHR43537">
    <property type="entry name" value="TRANSCRIPTIONAL REGULATOR, GNTR FAMILY"/>
    <property type="match status" value="1"/>
</dbReference>
<feature type="domain" description="HTH gntR-type" evidence="4">
    <location>
        <begin position="6"/>
        <end position="74"/>
    </location>
</feature>